<dbReference type="PROSITE" id="PS50966">
    <property type="entry name" value="ZF_SWIM"/>
    <property type="match status" value="1"/>
</dbReference>
<dbReference type="InterPro" id="IPR006564">
    <property type="entry name" value="Znf_PMZ"/>
</dbReference>
<feature type="compositionally biased region" description="Basic and acidic residues" evidence="5">
    <location>
        <begin position="262"/>
        <end position="272"/>
    </location>
</feature>
<feature type="compositionally biased region" description="Basic and acidic residues" evidence="5">
    <location>
        <begin position="181"/>
        <end position="194"/>
    </location>
</feature>
<evidence type="ECO:0000256" key="5">
    <source>
        <dbReference type="SAM" id="MobiDB-lite"/>
    </source>
</evidence>
<feature type="region of interest" description="Disordered" evidence="5">
    <location>
        <begin position="259"/>
        <end position="295"/>
    </location>
</feature>
<dbReference type="AlphaFoldDB" id="A0AAV2D5Z5"/>
<dbReference type="InterPro" id="IPR007527">
    <property type="entry name" value="Znf_SWIM"/>
</dbReference>
<organism evidence="7 8">
    <name type="scientific">Linum trigynum</name>
    <dbReference type="NCBI Taxonomy" id="586398"/>
    <lineage>
        <taxon>Eukaryota</taxon>
        <taxon>Viridiplantae</taxon>
        <taxon>Streptophyta</taxon>
        <taxon>Embryophyta</taxon>
        <taxon>Tracheophyta</taxon>
        <taxon>Spermatophyta</taxon>
        <taxon>Magnoliopsida</taxon>
        <taxon>eudicotyledons</taxon>
        <taxon>Gunneridae</taxon>
        <taxon>Pentapetalae</taxon>
        <taxon>rosids</taxon>
        <taxon>fabids</taxon>
        <taxon>Malpighiales</taxon>
        <taxon>Linaceae</taxon>
        <taxon>Linum</taxon>
    </lineage>
</organism>
<dbReference type="Gene3D" id="4.10.60.10">
    <property type="entry name" value="Zinc finger, CCHC-type"/>
    <property type="match status" value="1"/>
</dbReference>
<dbReference type="PANTHER" id="PTHR31973">
    <property type="entry name" value="POLYPROTEIN, PUTATIVE-RELATED"/>
    <property type="match status" value="1"/>
</dbReference>
<reference evidence="7 8" key="1">
    <citation type="submission" date="2024-04" db="EMBL/GenBank/DDBJ databases">
        <authorList>
            <person name="Fracassetti M."/>
        </authorList>
    </citation>
    <scope>NUCLEOTIDE SEQUENCE [LARGE SCALE GENOMIC DNA]</scope>
</reference>
<keyword evidence="2 4" id="KW-0863">Zinc-finger</keyword>
<evidence type="ECO:0000256" key="1">
    <source>
        <dbReference type="ARBA" id="ARBA00022723"/>
    </source>
</evidence>
<dbReference type="Proteomes" id="UP001497516">
    <property type="component" value="Chromosome 2"/>
</dbReference>
<protein>
    <recommendedName>
        <fullName evidence="6">SWIM-type domain-containing protein</fullName>
    </recommendedName>
</protein>
<dbReference type="SMART" id="SM00575">
    <property type="entry name" value="ZnF_PMZ"/>
    <property type="match status" value="1"/>
</dbReference>
<proteinExistence type="predicted"/>
<evidence type="ECO:0000256" key="3">
    <source>
        <dbReference type="ARBA" id="ARBA00022833"/>
    </source>
</evidence>
<evidence type="ECO:0000256" key="2">
    <source>
        <dbReference type="ARBA" id="ARBA00022771"/>
    </source>
</evidence>
<keyword evidence="3" id="KW-0862">Zinc</keyword>
<feature type="domain" description="SWIM-type" evidence="6">
    <location>
        <begin position="64"/>
        <end position="96"/>
    </location>
</feature>
<gene>
    <name evidence="7" type="ORF">LTRI10_LOCUS11463</name>
</gene>
<dbReference type="PANTHER" id="PTHR31973:SF187">
    <property type="entry name" value="MUTATOR TRANSPOSASE MUDRA PROTEIN"/>
    <property type="match status" value="1"/>
</dbReference>
<name>A0AAV2D5Z5_9ROSI</name>
<feature type="region of interest" description="Disordered" evidence="5">
    <location>
        <begin position="133"/>
        <end position="194"/>
    </location>
</feature>
<accession>A0AAV2D5Z5</accession>
<dbReference type="GO" id="GO:0008270">
    <property type="term" value="F:zinc ion binding"/>
    <property type="evidence" value="ECO:0007669"/>
    <property type="project" value="UniProtKB-KW"/>
</dbReference>
<dbReference type="EMBL" id="OZ034815">
    <property type="protein sequence ID" value="CAL1368207.1"/>
    <property type="molecule type" value="Genomic_DNA"/>
</dbReference>
<feature type="compositionally biased region" description="Basic and acidic residues" evidence="5">
    <location>
        <begin position="150"/>
        <end position="159"/>
    </location>
</feature>
<sequence length="295" mass="32980">MIEGIRGYMMDRVMIKHKILMDTTDELCPRIRKRLEKDKEFASLCVSRQSLHDKCEVKMGGEGYIVDLSAKECTCGYWQLSGIPCCHAISAISHLRKDPDDFVHPLYRAMHVSEGYKVGIPCLDGRQAWPTAQGYEVHPPKARALPGRPKKTEKSEGHNARSCKAPPAAREERVNNSSQRGKRDAVQEADVDVRSKRAKHCSKCGRPDHNMRTCPLNRGLGIQDVRLNVGDRAMIDREIRRAAAGVGVYVDENTGNQYVRMNGDRGRPHEEQPTVPLAQASVVDLHGSQPPPTQP</sequence>
<dbReference type="Pfam" id="PF04434">
    <property type="entry name" value="SWIM"/>
    <property type="match status" value="1"/>
</dbReference>
<evidence type="ECO:0000313" key="7">
    <source>
        <dbReference type="EMBL" id="CAL1368207.1"/>
    </source>
</evidence>
<keyword evidence="8" id="KW-1185">Reference proteome</keyword>
<keyword evidence="1" id="KW-0479">Metal-binding</keyword>
<evidence type="ECO:0000313" key="8">
    <source>
        <dbReference type="Proteomes" id="UP001497516"/>
    </source>
</evidence>
<evidence type="ECO:0000256" key="4">
    <source>
        <dbReference type="PROSITE-ProRule" id="PRU00325"/>
    </source>
</evidence>
<evidence type="ECO:0000259" key="6">
    <source>
        <dbReference type="PROSITE" id="PS50966"/>
    </source>
</evidence>